<sequence>MITQGFIETGLNAIRDALVAAADRAGLTLAEKHVTRHAARRFRSTVRQLENILRRLIVLLAAQLDLAPAPPRAPHRNDPLNPAKAGTSLGQVQPQDTPRPKTPRPYHFALTPKAGFDPDKLIALRERQKAGLAQSYRNCTGIRPLLNRFQTLMRHLDRPERLARRMARHLARLRAAGAMRPICPPPQHTHRLGHELGVIADYLPFAIGDALAGWYDTS</sequence>
<name>A0A399R8V0_9PROT</name>
<dbReference type="EMBL" id="QWFX01000014">
    <property type="protein sequence ID" value="RIJ27104.1"/>
    <property type="molecule type" value="Genomic_DNA"/>
</dbReference>
<comment type="caution">
    <text evidence="2">The sequence shown here is derived from an EMBL/GenBank/DDBJ whole genome shotgun (WGS) entry which is preliminary data.</text>
</comment>
<protein>
    <submittedName>
        <fullName evidence="2">Uncharacterized protein</fullName>
    </submittedName>
</protein>
<reference evidence="2 3" key="1">
    <citation type="submission" date="2018-08" db="EMBL/GenBank/DDBJ databases">
        <title>Henriciella mobilis sp. nov., isolated from seawater.</title>
        <authorList>
            <person name="Cheng H."/>
            <person name="Wu Y.-H."/>
            <person name="Xu X.-W."/>
            <person name="Guo L.-L."/>
        </authorList>
    </citation>
    <scope>NUCLEOTIDE SEQUENCE [LARGE SCALE GENOMIC DNA]</scope>
    <source>
        <strain evidence="2 3">JN25</strain>
    </source>
</reference>
<dbReference type="RefSeq" id="WP_119377218.1">
    <property type="nucleotide sequence ID" value="NZ_QWFX01000014.1"/>
</dbReference>
<evidence type="ECO:0000313" key="3">
    <source>
        <dbReference type="Proteomes" id="UP000266385"/>
    </source>
</evidence>
<organism evidence="2 3">
    <name type="scientific">Henriciella mobilis</name>
    <dbReference type="NCBI Taxonomy" id="2305467"/>
    <lineage>
        <taxon>Bacteria</taxon>
        <taxon>Pseudomonadati</taxon>
        <taxon>Pseudomonadota</taxon>
        <taxon>Alphaproteobacteria</taxon>
        <taxon>Hyphomonadales</taxon>
        <taxon>Hyphomonadaceae</taxon>
        <taxon>Henriciella</taxon>
    </lineage>
</organism>
<accession>A0A399R8V0</accession>
<evidence type="ECO:0000313" key="2">
    <source>
        <dbReference type="EMBL" id="RIJ27104.1"/>
    </source>
</evidence>
<keyword evidence="3" id="KW-1185">Reference proteome</keyword>
<evidence type="ECO:0000256" key="1">
    <source>
        <dbReference type="SAM" id="MobiDB-lite"/>
    </source>
</evidence>
<proteinExistence type="predicted"/>
<dbReference type="Proteomes" id="UP000266385">
    <property type="component" value="Unassembled WGS sequence"/>
</dbReference>
<gene>
    <name evidence="2" type="ORF">D1223_14815</name>
</gene>
<feature type="region of interest" description="Disordered" evidence="1">
    <location>
        <begin position="69"/>
        <end position="105"/>
    </location>
</feature>
<dbReference type="AlphaFoldDB" id="A0A399R8V0"/>
<dbReference type="OrthoDB" id="7620231at2"/>